<dbReference type="Proteomes" id="UP001163046">
    <property type="component" value="Unassembled WGS sequence"/>
</dbReference>
<name>A0A9X0CRC2_9CNID</name>
<organism evidence="2 3">
    <name type="scientific">Desmophyllum pertusum</name>
    <dbReference type="NCBI Taxonomy" id="174260"/>
    <lineage>
        <taxon>Eukaryota</taxon>
        <taxon>Metazoa</taxon>
        <taxon>Cnidaria</taxon>
        <taxon>Anthozoa</taxon>
        <taxon>Hexacorallia</taxon>
        <taxon>Scleractinia</taxon>
        <taxon>Caryophylliina</taxon>
        <taxon>Caryophylliidae</taxon>
        <taxon>Desmophyllum</taxon>
    </lineage>
</organism>
<feature type="signal peptide" evidence="1">
    <location>
        <begin position="1"/>
        <end position="22"/>
    </location>
</feature>
<gene>
    <name evidence="2" type="ORF">OS493_030795</name>
</gene>
<keyword evidence="1" id="KW-0732">Signal</keyword>
<keyword evidence="3" id="KW-1185">Reference proteome</keyword>
<evidence type="ECO:0000256" key="1">
    <source>
        <dbReference type="SAM" id="SignalP"/>
    </source>
</evidence>
<dbReference type="AlphaFoldDB" id="A0A9X0CRC2"/>
<evidence type="ECO:0000313" key="2">
    <source>
        <dbReference type="EMBL" id="KAJ7370679.1"/>
    </source>
</evidence>
<comment type="caution">
    <text evidence="2">The sequence shown here is derived from an EMBL/GenBank/DDBJ whole genome shotgun (WGS) entry which is preliminary data.</text>
</comment>
<evidence type="ECO:0000313" key="3">
    <source>
        <dbReference type="Proteomes" id="UP001163046"/>
    </source>
</evidence>
<feature type="chain" id="PRO_5040900673" evidence="1">
    <location>
        <begin position="23"/>
        <end position="220"/>
    </location>
</feature>
<dbReference type="OrthoDB" id="5981009at2759"/>
<reference evidence="2" key="1">
    <citation type="submission" date="2023-01" db="EMBL/GenBank/DDBJ databases">
        <title>Genome assembly of the deep-sea coral Lophelia pertusa.</title>
        <authorList>
            <person name="Herrera S."/>
            <person name="Cordes E."/>
        </authorList>
    </citation>
    <scope>NUCLEOTIDE SEQUENCE</scope>
    <source>
        <strain evidence="2">USNM1676648</strain>
        <tissue evidence="2">Polyp</tissue>
    </source>
</reference>
<proteinExistence type="predicted"/>
<protein>
    <submittedName>
        <fullName evidence="2">Uncharacterized protein</fullName>
    </submittedName>
</protein>
<accession>A0A9X0CRC2</accession>
<sequence>MAMSRIVLCFLVSIQFLLVCHCNLPRERIRLKRELDDDDIILGLKMYESRMSRMQSKIAQQLAIIRKQRNRIEDVKYYLRRKGDDYEREDLKGQIIFDTDKAKQSLQLASLDNLVLEVDHHEKGQADLLKALKKDNVAMDDIHQRVLDNRQICRDAETEWKDQASGTVKELSRQYVKCNRNELLQKFYLERKSATNNQVRYRYRCCRLSMKDNWQRPDDM</sequence>
<dbReference type="EMBL" id="MU826859">
    <property type="protein sequence ID" value="KAJ7370679.1"/>
    <property type="molecule type" value="Genomic_DNA"/>
</dbReference>